<dbReference type="PANTHER" id="PTHR43333">
    <property type="entry name" value="2-HACID_DH_C DOMAIN-CONTAINING PROTEIN"/>
    <property type="match status" value="1"/>
</dbReference>
<evidence type="ECO:0000259" key="3">
    <source>
        <dbReference type="Pfam" id="PF02826"/>
    </source>
</evidence>
<dbReference type="GO" id="GO:0051287">
    <property type="term" value="F:NAD binding"/>
    <property type="evidence" value="ECO:0007669"/>
    <property type="project" value="InterPro"/>
</dbReference>
<dbReference type="PANTHER" id="PTHR43333:SF1">
    <property type="entry name" value="D-ISOMER SPECIFIC 2-HYDROXYACID DEHYDROGENASE NAD-BINDING DOMAIN-CONTAINING PROTEIN"/>
    <property type="match status" value="1"/>
</dbReference>
<dbReference type="EMBL" id="JACHBC010000020">
    <property type="protein sequence ID" value="MBB5564362.1"/>
    <property type="molecule type" value="Genomic_DNA"/>
</dbReference>
<keyword evidence="1" id="KW-0560">Oxidoreductase</keyword>
<reference evidence="4 5" key="1">
    <citation type="submission" date="2020-08" db="EMBL/GenBank/DDBJ databases">
        <title>Genomic Encyclopedia of Type Strains, Phase IV (KMG-V): Genome sequencing to study the core and pangenomes of soil and plant-associated prokaryotes.</title>
        <authorList>
            <person name="Whitman W."/>
        </authorList>
    </citation>
    <scope>NUCLEOTIDE SEQUENCE [LARGE SCALE GENOMIC DNA]</scope>
    <source>
        <strain evidence="4 5">SEMIA 4034</strain>
    </source>
</reference>
<dbReference type="SUPFAM" id="SSF51735">
    <property type="entry name" value="NAD(P)-binding Rossmann-fold domains"/>
    <property type="match status" value="1"/>
</dbReference>
<evidence type="ECO:0000313" key="5">
    <source>
        <dbReference type="Proteomes" id="UP000528824"/>
    </source>
</evidence>
<evidence type="ECO:0000313" key="4">
    <source>
        <dbReference type="EMBL" id="MBB5564362.1"/>
    </source>
</evidence>
<gene>
    <name evidence="4" type="ORF">GGI59_006070</name>
</gene>
<protein>
    <submittedName>
        <fullName evidence="4">Phosphoglycerate dehydrogenase-like enzyme</fullName>
    </submittedName>
</protein>
<sequence length="200" mass="22333">MYADEYRSAVLSGRTIGIIGVGSIGGRIARHAKGFDMTVLGVRRNKHQPVEHVDRMYGIDELHSVLAKCDYVVLAAPSTSETTQFFGRPEMEAMKRTAFLINVSRGSLVQEQALHEALTSGLLRGYGADVWHRYEYGRTFPMGFLPRLEVHKHPNVICSNDQAANADDVLERNIHWGTQSVCDFLEGRPISREVDLGLGY</sequence>
<feature type="domain" description="D-isomer specific 2-hydroxyacid dehydrogenase NAD-binding" evidence="3">
    <location>
        <begin position="5"/>
        <end position="158"/>
    </location>
</feature>
<keyword evidence="2" id="KW-0520">NAD</keyword>
<evidence type="ECO:0000256" key="2">
    <source>
        <dbReference type="ARBA" id="ARBA00023027"/>
    </source>
</evidence>
<dbReference type="Proteomes" id="UP000528824">
    <property type="component" value="Unassembled WGS sequence"/>
</dbReference>
<dbReference type="AlphaFoldDB" id="A0A7W8XK43"/>
<proteinExistence type="predicted"/>
<dbReference type="GO" id="GO:0016491">
    <property type="term" value="F:oxidoreductase activity"/>
    <property type="evidence" value="ECO:0007669"/>
    <property type="project" value="UniProtKB-KW"/>
</dbReference>
<dbReference type="Gene3D" id="3.40.50.720">
    <property type="entry name" value="NAD(P)-binding Rossmann-like Domain"/>
    <property type="match status" value="2"/>
</dbReference>
<name>A0A7W8XK43_9HYPH</name>
<evidence type="ECO:0000256" key="1">
    <source>
        <dbReference type="ARBA" id="ARBA00023002"/>
    </source>
</evidence>
<keyword evidence="5" id="KW-1185">Reference proteome</keyword>
<dbReference type="Pfam" id="PF02826">
    <property type="entry name" value="2-Hacid_dh_C"/>
    <property type="match status" value="1"/>
</dbReference>
<comment type="caution">
    <text evidence="4">The sequence shown here is derived from an EMBL/GenBank/DDBJ whole genome shotgun (WGS) entry which is preliminary data.</text>
</comment>
<accession>A0A7W8XK43</accession>
<dbReference type="RefSeq" id="WP_246720524.1">
    <property type="nucleotide sequence ID" value="NZ_JACHBB010000020.1"/>
</dbReference>
<dbReference type="InterPro" id="IPR036291">
    <property type="entry name" value="NAD(P)-bd_dom_sf"/>
</dbReference>
<organism evidence="4 5">
    <name type="scientific">Rhizobium lentis</name>
    <dbReference type="NCBI Taxonomy" id="1138194"/>
    <lineage>
        <taxon>Bacteria</taxon>
        <taxon>Pseudomonadati</taxon>
        <taxon>Pseudomonadota</taxon>
        <taxon>Alphaproteobacteria</taxon>
        <taxon>Hyphomicrobiales</taxon>
        <taxon>Rhizobiaceae</taxon>
        <taxon>Rhizobium/Agrobacterium group</taxon>
        <taxon>Rhizobium</taxon>
    </lineage>
</organism>
<dbReference type="InterPro" id="IPR006140">
    <property type="entry name" value="D-isomer_DH_NAD-bd"/>
</dbReference>